<comment type="caution">
    <text evidence="1">The sequence shown here is derived from an EMBL/GenBank/DDBJ whole genome shotgun (WGS) entry which is preliminary data.</text>
</comment>
<organism evidence="1 2">
    <name type="scientific">Cerasibacillus quisquiliarum</name>
    <dbReference type="NCBI Taxonomy" id="227865"/>
    <lineage>
        <taxon>Bacteria</taxon>
        <taxon>Bacillati</taxon>
        <taxon>Bacillota</taxon>
        <taxon>Bacilli</taxon>
        <taxon>Bacillales</taxon>
        <taxon>Bacillaceae</taxon>
        <taxon>Cerasibacillus</taxon>
    </lineage>
</organism>
<reference evidence="1 2" key="1">
    <citation type="submission" date="2019-07" db="EMBL/GenBank/DDBJ databases">
        <title>Whole genome shotgun sequence of Cerasibacillus quisquiliarum NBRC 102429.</title>
        <authorList>
            <person name="Hosoyama A."/>
            <person name="Uohara A."/>
            <person name="Ohji S."/>
            <person name="Ichikawa N."/>
        </authorList>
    </citation>
    <scope>NUCLEOTIDE SEQUENCE [LARGE SCALE GENOMIC DNA]</scope>
    <source>
        <strain evidence="1 2">NBRC 102429</strain>
    </source>
</reference>
<dbReference type="EMBL" id="BJXW01000021">
    <property type="protein sequence ID" value="GEN31658.1"/>
    <property type="molecule type" value="Genomic_DNA"/>
</dbReference>
<evidence type="ECO:0000313" key="2">
    <source>
        <dbReference type="Proteomes" id="UP000321491"/>
    </source>
</evidence>
<keyword evidence="2" id="KW-1185">Reference proteome</keyword>
<proteinExistence type="predicted"/>
<dbReference type="Proteomes" id="UP000321491">
    <property type="component" value="Unassembled WGS sequence"/>
</dbReference>
<gene>
    <name evidence="1" type="ORF">CQU01_18960</name>
</gene>
<name>A0A511V162_9BACI</name>
<accession>A0A511V162</accession>
<dbReference type="AlphaFoldDB" id="A0A511V162"/>
<dbReference type="OrthoDB" id="161597at2"/>
<protein>
    <submittedName>
        <fullName evidence="1">Uncharacterized protein</fullName>
    </submittedName>
</protein>
<evidence type="ECO:0000313" key="1">
    <source>
        <dbReference type="EMBL" id="GEN31658.1"/>
    </source>
</evidence>
<sequence length="355" mass="42466">MQLENVWEKIDQLLTKVNFDDIWKGFRSCPFALYDDEHVVINNQISPINHQFVAHTVIDYEGEKIAIWHITSEDMKSLDVLASNIVHEMFHAFQQEQQEKRFPNDLKGLNKPKKVSYYYMKYQEGQHLKEALEMADSEKKYKQLLHILALRERRLLQFKSATTYELAIETVEGTAEYVGLMSLKQLNESTYEQRLNQYKNNLTDKQLLFDPRRYAYYYGSLLLILLNQLNIPFNQRIRNEERTIFESLLESIQERVTVDKLITDKEIECELYNNIEMLREKFTEFNQNKTRKQTGLYKIIGYDPMNMYKMNTFILHEHFVRLRDRKSEKNLFLKGPVITIYNQDESDVIGFLTQY</sequence>
<dbReference type="RefSeq" id="WP_146938048.1">
    <property type="nucleotide sequence ID" value="NZ_BJXW01000021.1"/>
</dbReference>